<keyword evidence="3" id="KW-1185">Reference proteome</keyword>
<protein>
    <submittedName>
        <fullName evidence="2">AMP-binding enzyme</fullName>
        <ecNumber evidence="2">6.1.1.13</ecNumber>
    </submittedName>
</protein>
<dbReference type="PANTHER" id="PTHR45527:SF1">
    <property type="entry name" value="FATTY ACID SYNTHASE"/>
    <property type="match status" value="1"/>
</dbReference>
<feature type="domain" description="EF-hand" evidence="1">
    <location>
        <begin position="473"/>
        <end position="494"/>
    </location>
</feature>
<dbReference type="eggNOG" id="COG1020">
    <property type="taxonomic scope" value="Bacteria"/>
</dbReference>
<evidence type="ECO:0000259" key="1">
    <source>
        <dbReference type="PROSITE" id="PS50222"/>
    </source>
</evidence>
<dbReference type="GO" id="GO:0031177">
    <property type="term" value="F:phosphopantetheine binding"/>
    <property type="evidence" value="ECO:0007669"/>
    <property type="project" value="TreeGrafter"/>
</dbReference>
<evidence type="ECO:0000313" key="2">
    <source>
        <dbReference type="EMBL" id="EFM24600.1"/>
    </source>
</evidence>
<gene>
    <name evidence="2" type="primary">dltA</name>
    <name evidence="2" type="ORF">HMPREF9225_1736</name>
</gene>
<dbReference type="PROSITE" id="PS50222">
    <property type="entry name" value="EF_HAND_2"/>
    <property type="match status" value="1"/>
</dbReference>
<name>E0NNJ7_9FIRM</name>
<keyword evidence="2" id="KW-0436">Ligase</keyword>
<dbReference type="InterPro" id="IPR000873">
    <property type="entry name" value="AMP-dep_synth/lig_dom"/>
</dbReference>
<dbReference type="SUPFAM" id="SSF56801">
    <property type="entry name" value="Acetyl-CoA synthetase-like"/>
    <property type="match status" value="1"/>
</dbReference>
<dbReference type="PROSITE" id="PS00455">
    <property type="entry name" value="AMP_BINDING"/>
    <property type="match status" value="1"/>
</dbReference>
<dbReference type="InterPro" id="IPR020845">
    <property type="entry name" value="AMP-binding_CS"/>
</dbReference>
<organism evidence="2 3">
    <name type="scientific">Peptoniphilus duerdenii ATCC BAA-1640</name>
    <dbReference type="NCBI Taxonomy" id="862517"/>
    <lineage>
        <taxon>Bacteria</taxon>
        <taxon>Bacillati</taxon>
        <taxon>Bacillota</taxon>
        <taxon>Tissierellia</taxon>
        <taxon>Tissierellales</taxon>
        <taxon>Peptoniphilaceae</taxon>
        <taxon>Peptoniphilus</taxon>
    </lineage>
</organism>
<proteinExistence type="predicted"/>
<accession>E0NNJ7</accession>
<dbReference type="Gene3D" id="3.40.50.12780">
    <property type="entry name" value="N-terminal domain of ligase-like"/>
    <property type="match status" value="1"/>
</dbReference>
<dbReference type="EC" id="6.1.1.13" evidence="2"/>
<dbReference type="OrthoDB" id="9778383at2"/>
<dbReference type="GO" id="GO:0044550">
    <property type="term" value="P:secondary metabolite biosynthetic process"/>
    <property type="evidence" value="ECO:0007669"/>
    <property type="project" value="TreeGrafter"/>
</dbReference>
<dbReference type="Pfam" id="PF13193">
    <property type="entry name" value="AMP-binding_C"/>
    <property type="match status" value="1"/>
</dbReference>
<dbReference type="GO" id="GO:0005737">
    <property type="term" value="C:cytoplasm"/>
    <property type="evidence" value="ECO:0007669"/>
    <property type="project" value="TreeGrafter"/>
</dbReference>
<dbReference type="RefSeq" id="WP_008902511.1">
    <property type="nucleotide sequence ID" value="NZ_GL397071.1"/>
</dbReference>
<reference evidence="2 3" key="1">
    <citation type="submission" date="2010-07" db="EMBL/GenBank/DDBJ databases">
        <authorList>
            <person name="Muzny D."/>
            <person name="Qin X."/>
            <person name="Deng J."/>
            <person name="Jiang H."/>
            <person name="Liu Y."/>
            <person name="Qu J."/>
            <person name="Song X.-Z."/>
            <person name="Zhang L."/>
            <person name="Thornton R."/>
            <person name="Coyle M."/>
            <person name="Francisco L."/>
            <person name="Jackson L."/>
            <person name="Javaid M."/>
            <person name="Korchina V."/>
            <person name="Kovar C."/>
            <person name="Mata R."/>
            <person name="Mathew T."/>
            <person name="Ngo R."/>
            <person name="Nguyen L."/>
            <person name="Nguyen N."/>
            <person name="Okwuonu G."/>
            <person name="Ongeri F."/>
            <person name="Pham C."/>
            <person name="Simmons D."/>
            <person name="Wilczek-Boney K."/>
            <person name="Hale W."/>
            <person name="Jakkamsetti A."/>
            <person name="Pham P."/>
            <person name="Ruth R."/>
            <person name="San Lucas F."/>
            <person name="Warren J."/>
            <person name="Zhang J."/>
            <person name="Zhao Z."/>
            <person name="Zhou C."/>
            <person name="Zhu D."/>
            <person name="Lee S."/>
            <person name="Bess C."/>
            <person name="Blankenburg K."/>
            <person name="Forbes L."/>
            <person name="Fu Q."/>
            <person name="Gubbala S."/>
            <person name="Hirani K."/>
            <person name="Jayaseelan J.C."/>
            <person name="Lara F."/>
            <person name="Munidasa M."/>
            <person name="Palculict T."/>
            <person name="Patil S."/>
            <person name="Pu L.-L."/>
            <person name="Saada N."/>
            <person name="Tang L."/>
            <person name="Weissenberger G."/>
            <person name="Zhu Y."/>
            <person name="Hemphill L."/>
            <person name="Shang Y."/>
            <person name="Youmans B."/>
            <person name="Ayvaz T."/>
            <person name="Ross M."/>
            <person name="Santibanez J."/>
            <person name="Aqrawi P."/>
            <person name="Gross S."/>
            <person name="Joshi V."/>
            <person name="Fowler G."/>
            <person name="Nazareth L."/>
            <person name="Reid J."/>
            <person name="Worley K."/>
            <person name="Petrosino J."/>
            <person name="Highlander S."/>
            <person name="Gibbs R."/>
        </authorList>
    </citation>
    <scope>NUCLEOTIDE SEQUENCE [LARGE SCALE GENOMIC DNA]</scope>
    <source>
        <strain evidence="2 3">ATCC BAA-1640</strain>
    </source>
</reference>
<dbReference type="Gene3D" id="3.30.300.30">
    <property type="match status" value="1"/>
</dbReference>
<sequence>MILDLLEENRNKNPDKVVLVDENESMTIGEFVKRARELGTKIARLGFKNRAVAVESDRSIYSLVGFYAAMYSGNFFMPVDSKTPKKRLEMMTERAKPVAYLSVNEDGVFSDFETIDTRGSFSADDEILKRIRESHIDIDPCYLIWTSGSTGEPKGVLINHSQTLELVKFLKETFEIDEKDVLGCQSPFYFDGAMKDVFLFGACGVKLVVIPQKYFALPINLVEFLNGNRVNVLLWAVSALNILVNSKVLEKDNLKYVNKISFAGESFQTSKLNYLMDKVDAKFVNLYGPSETTVDCAYYVVDRKLSDDEIIPIGKSIPNMEIFLVDEDLKESSEKGEIVVRGSKISCGYYRDEDRTKSAFIQDPRQDFFRDIVYRTGDIAKYNERGEFVFLSRSDDQIKHMGSRIELGEIEASLSSMEEIEEGACIYDFDDEKIVFFYSGEEIKRRNIIVFLRDRIPKYMFPNEIVHLERLPKNRNGKIDRNELRTIYEKNKGN</sequence>
<dbReference type="InterPro" id="IPR002048">
    <property type="entry name" value="EF_hand_dom"/>
</dbReference>
<dbReference type="HOGENOM" id="CLU_000022_2_12_9"/>
<dbReference type="Proteomes" id="UP000003280">
    <property type="component" value="Unassembled WGS sequence"/>
</dbReference>
<comment type="caution">
    <text evidence="2">The sequence shown here is derived from an EMBL/GenBank/DDBJ whole genome shotgun (WGS) entry which is preliminary data.</text>
</comment>
<dbReference type="STRING" id="862517.HMPREF9225_1736"/>
<dbReference type="Pfam" id="PF00501">
    <property type="entry name" value="AMP-binding"/>
    <property type="match status" value="1"/>
</dbReference>
<dbReference type="InterPro" id="IPR042099">
    <property type="entry name" value="ANL_N_sf"/>
</dbReference>
<dbReference type="InterPro" id="IPR025110">
    <property type="entry name" value="AMP-bd_C"/>
</dbReference>
<dbReference type="PANTHER" id="PTHR45527">
    <property type="entry name" value="NONRIBOSOMAL PEPTIDE SYNTHETASE"/>
    <property type="match status" value="1"/>
</dbReference>
<evidence type="ECO:0000313" key="3">
    <source>
        <dbReference type="Proteomes" id="UP000003280"/>
    </source>
</evidence>
<dbReference type="GO" id="GO:0043041">
    <property type="term" value="P:amino acid activation for nonribosomal peptide biosynthetic process"/>
    <property type="evidence" value="ECO:0007669"/>
    <property type="project" value="TreeGrafter"/>
</dbReference>
<dbReference type="GO" id="GO:0016874">
    <property type="term" value="F:ligase activity"/>
    <property type="evidence" value="ECO:0007669"/>
    <property type="project" value="UniProtKB-KW"/>
</dbReference>
<dbReference type="EMBL" id="AEEH01000050">
    <property type="protein sequence ID" value="EFM24600.1"/>
    <property type="molecule type" value="Genomic_DNA"/>
</dbReference>
<dbReference type="InterPro" id="IPR045851">
    <property type="entry name" value="AMP-bd_C_sf"/>
</dbReference>
<dbReference type="AlphaFoldDB" id="E0NNJ7"/>
<dbReference type="GO" id="GO:0005509">
    <property type="term" value="F:calcium ion binding"/>
    <property type="evidence" value="ECO:0007669"/>
    <property type="project" value="InterPro"/>
</dbReference>